<dbReference type="AlphaFoldDB" id="A0A6V2T5A0"/>
<dbReference type="PROSITE" id="PS50126">
    <property type="entry name" value="S1"/>
    <property type="match status" value="1"/>
</dbReference>
<dbReference type="InterPro" id="IPR003029">
    <property type="entry name" value="S1_domain"/>
</dbReference>
<keyword evidence="1" id="KW-0732">Signal</keyword>
<dbReference type="EMBL" id="HBIR01036162">
    <property type="protein sequence ID" value="CAE0567166.1"/>
    <property type="molecule type" value="Transcribed_RNA"/>
</dbReference>
<dbReference type="GO" id="GO:0003735">
    <property type="term" value="F:structural constituent of ribosome"/>
    <property type="evidence" value="ECO:0007669"/>
    <property type="project" value="TreeGrafter"/>
</dbReference>
<accession>A0A6V2T5A0</accession>
<dbReference type="GO" id="GO:0003729">
    <property type="term" value="F:mRNA binding"/>
    <property type="evidence" value="ECO:0007669"/>
    <property type="project" value="TreeGrafter"/>
</dbReference>
<dbReference type="PANTHER" id="PTHR10724">
    <property type="entry name" value="30S RIBOSOMAL PROTEIN S1"/>
    <property type="match status" value="1"/>
</dbReference>
<name>A0A6V2T5A0_EMIHU</name>
<dbReference type="SMART" id="SM00316">
    <property type="entry name" value="S1"/>
    <property type="match status" value="1"/>
</dbReference>
<evidence type="ECO:0000313" key="3">
    <source>
        <dbReference type="EMBL" id="CAE0567166.1"/>
    </source>
</evidence>
<dbReference type="PANTHER" id="PTHR10724:SF10">
    <property type="entry name" value="S1 RNA-BINDING DOMAIN-CONTAINING PROTEIN 1"/>
    <property type="match status" value="1"/>
</dbReference>
<dbReference type="SUPFAM" id="SSF50249">
    <property type="entry name" value="Nucleic acid-binding proteins"/>
    <property type="match status" value="1"/>
</dbReference>
<feature type="signal peptide" evidence="1">
    <location>
        <begin position="1"/>
        <end position="18"/>
    </location>
</feature>
<dbReference type="InterPro" id="IPR012340">
    <property type="entry name" value="NA-bd_OB-fold"/>
</dbReference>
<dbReference type="Pfam" id="PF00575">
    <property type="entry name" value="S1"/>
    <property type="match status" value="1"/>
</dbReference>
<feature type="domain" description="S1 motif" evidence="2">
    <location>
        <begin position="53"/>
        <end position="134"/>
    </location>
</feature>
<feature type="chain" id="PRO_5030161006" description="S1 motif domain-containing protein" evidence="1">
    <location>
        <begin position="19"/>
        <end position="161"/>
    </location>
</feature>
<dbReference type="InterPro" id="IPR050437">
    <property type="entry name" value="Ribos_protein_bS1-like"/>
</dbReference>
<organism evidence="3">
    <name type="scientific">Emiliania huxleyi</name>
    <name type="common">Coccolithophore</name>
    <name type="synonym">Pontosphaera huxleyi</name>
    <dbReference type="NCBI Taxonomy" id="2903"/>
    <lineage>
        <taxon>Eukaryota</taxon>
        <taxon>Haptista</taxon>
        <taxon>Haptophyta</taxon>
        <taxon>Prymnesiophyceae</taxon>
        <taxon>Isochrysidales</taxon>
        <taxon>Noelaerhabdaceae</taxon>
        <taxon>Emiliania</taxon>
    </lineage>
</organism>
<protein>
    <recommendedName>
        <fullName evidence="2">S1 motif domain-containing protein</fullName>
    </recommendedName>
</protein>
<evidence type="ECO:0000256" key="1">
    <source>
        <dbReference type="SAM" id="SignalP"/>
    </source>
</evidence>
<sequence>MRALTPLLLLTAPPATRSLTLLAPAARPHVLRAPPVAARVPKAFRGGLDLSEGSEWEGQVEEITDFGCFVRLGRLGVQRHRGLLHVSGLSEERLESAAVPDYVEETVGPVGSKVRVLVRSLEYKGRPRVSLQLLEVLSRQSASELSERAIMRSVAEGEEGS</sequence>
<evidence type="ECO:0000259" key="2">
    <source>
        <dbReference type="PROSITE" id="PS50126"/>
    </source>
</evidence>
<reference evidence="3" key="1">
    <citation type="submission" date="2021-01" db="EMBL/GenBank/DDBJ databases">
        <authorList>
            <person name="Corre E."/>
            <person name="Pelletier E."/>
            <person name="Niang G."/>
            <person name="Scheremetjew M."/>
            <person name="Finn R."/>
            <person name="Kale V."/>
            <person name="Holt S."/>
            <person name="Cochrane G."/>
            <person name="Meng A."/>
            <person name="Brown T."/>
            <person name="Cohen L."/>
        </authorList>
    </citation>
    <scope>NUCLEOTIDE SEQUENCE</scope>
    <source>
        <strain evidence="3">379</strain>
    </source>
</reference>
<dbReference type="Gene3D" id="2.40.50.140">
    <property type="entry name" value="Nucleic acid-binding proteins"/>
    <property type="match status" value="1"/>
</dbReference>
<dbReference type="GO" id="GO:0006412">
    <property type="term" value="P:translation"/>
    <property type="evidence" value="ECO:0007669"/>
    <property type="project" value="TreeGrafter"/>
</dbReference>
<proteinExistence type="predicted"/>
<gene>
    <name evidence="3" type="ORF">EHUX00137_LOCUS28224</name>
</gene>